<evidence type="ECO:0000313" key="1">
    <source>
        <dbReference type="EMBL" id="MCS0581889.1"/>
    </source>
</evidence>
<organism evidence="1 2">
    <name type="scientific">Massilia pinisoli</name>
    <dbReference type="NCBI Taxonomy" id="1772194"/>
    <lineage>
        <taxon>Bacteria</taxon>
        <taxon>Pseudomonadati</taxon>
        <taxon>Pseudomonadota</taxon>
        <taxon>Betaproteobacteria</taxon>
        <taxon>Burkholderiales</taxon>
        <taxon>Oxalobacteraceae</taxon>
        <taxon>Telluria group</taxon>
        <taxon>Massilia</taxon>
    </lineage>
</organism>
<name>A0ABT1ZPS6_9BURK</name>
<dbReference type="Proteomes" id="UP001204151">
    <property type="component" value="Unassembled WGS sequence"/>
</dbReference>
<dbReference type="EMBL" id="JANUGW010000005">
    <property type="protein sequence ID" value="MCS0581889.1"/>
    <property type="molecule type" value="Genomic_DNA"/>
</dbReference>
<accession>A0ABT1ZPS6</accession>
<protein>
    <submittedName>
        <fullName evidence="1">Uncharacterized protein</fullName>
    </submittedName>
</protein>
<keyword evidence="2" id="KW-1185">Reference proteome</keyword>
<comment type="caution">
    <text evidence="1">The sequence shown here is derived from an EMBL/GenBank/DDBJ whole genome shotgun (WGS) entry which is preliminary data.</text>
</comment>
<reference evidence="1 2" key="1">
    <citation type="submission" date="2022-08" db="EMBL/GenBank/DDBJ databases">
        <title>Reclassification of Massilia species as members of the genera Telluria, Duganella, Pseudoduganella, Mokoshia gen. nov. and Zemynaea gen. nov. using orthogonal and non-orthogonal genome-based approaches.</title>
        <authorList>
            <person name="Bowman J.P."/>
        </authorList>
    </citation>
    <scope>NUCLEOTIDE SEQUENCE [LARGE SCALE GENOMIC DNA]</scope>
    <source>
        <strain evidence="1 2">JCM 31316</strain>
    </source>
</reference>
<proteinExistence type="predicted"/>
<gene>
    <name evidence="1" type="ORF">NX784_09820</name>
</gene>
<sequence length="70" mass="6921">MSKTSKASSGASTAGAYGAAGADIAASEAAARITMAAQDKIAQIQNEIALNQAKNAVIEELGKGVKALSQ</sequence>
<evidence type="ECO:0000313" key="2">
    <source>
        <dbReference type="Proteomes" id="UP001204151"/>
    </source>
</evidence>
<dbReference type="RefSeq" id="WP_166861507.1">
    <property type="nucleotide sequence ID" value="NZ_JANUGW010000005.1"/>
</dbReference>